<sequence>MKNSTYYLVISLEAKSTSVGSANQSRDDVKLDTMSISCSSRGSLKNEETDSHRLARRFAFEKGVLSESKIVRYLCNDGPVVLDEDRSTSILGIAKFAFSFGKRLQHRYKSNIIFVIRITPPRGEEFRIFCIAAAMATVFLFKSTPNTLALNRARKLAGSLTVCVRARAVIAGNVDDGSDDS</sequence>
<dbReference type="WBParaSite" id="nRc.2.0.1.t10991-RA">
    <property type="protein sequence ID" value="nRc.2.0.1.t10991-RA"/>
    <property type="gene ID" value="nRc.2.0.1.g10991"/>
</dbReference>
<evidence type="ECO:0000313" key="1">
    <source>
        <dbReference type="Proteomes" id="UP000887565"/>
    </source>
</evidence>
<protein>
    <submittedName>
        <fullName evidence="2">Uncharacterized protein</fullName>
    </submittedName>
</protein>
<accession>A0A915ICN6</accession>
<proteinExistence type="predicted"/>
<name>A0A915ICN6_ROMCU</name>
<reference evidence="2" key="1">
    <citation type="submission" date="2022-11" db="UniProtKB">
        <authorList>
            <consortium name="WormBaseParasite"/>
        </authorList>
    </citation>
    <scope>IDENTIFICATION</scope>
</reference>
<dbReference type="Proteomes" id="UP000887565">
    <property type="component" value="Unplaced"/>
</dbReference>
<evidence type="ECO:0000313" key="2">
    <source>
        <dbReference type="WBParaSite" id="nRc.2.0.1.t10991-RA"/>
    </source>
</evidence>
<organism evidence="1 2">
    <name type="scientific">Romanomermis culicivorax</name>
    <name type="common">Nematode worm</name>
    <dbReference type="NCBI Taxonomy" id="13658"/>
    <lineage>
        <taxon>Eukaryota</taxon>
        <taxon>Metazoa</taxon>
        <taxon>Ecdysozoa</taxon>
        <taxon>Nematoda</taxon>
        <taxon>Enoplea</taxon>
        <taxon>Dorylaimia</taxon>
        <taxon>Mermithida</taxon>
        <taxon>Mermithoidea</taxon>
        <taxon>Mermithidae</taxon>
        <taxon>Romanomermis</taxon>
    </lineage>
</organism>
<keyword evidence="1" id="KW-1185">Reference proteome</keyword>
<dbReference type="AlphaFoldDB" id="A0A915ICN6"/>